<dbReference type="PROSITE" id="PS00531">
    <property type="entry name" value="RNASE_T2_2"/>
    <property type="match status" value="1"/>
</dbReference>
<dbReference type="eggNOG" id="KOG1642">
    <property type="taxonomic scope" value="Eukaryota"/>
</dbReference>
<dbReference type="GO" id="GO:0005576">
    <property type="term" value="C:extracellular region"/>
    <property type="evidence" value="ECO:0007669"/>
    <property type="project" value="TreeGrafter"/>
</dbReference>
<dbReference type="PANTHER" id="PTHR11240:SF22">
    <property type="entry name" value="RIBONUCLEASE T2"/>
    <property type="match status" value="1"/>
</dbReference>
<keyword evidence="3" id="KW-0378">Hydrolase</keyword>
<proteinExistence type="inferred from homology"/>
<dbReference type="SUPFAM" id="SSF55895">
    <property type="entry name" value="Ribonuclease Rh-like"/>
    <property type="match status" value="1"/>
</dbReference>
<comment type="similarity">
    <text evidence="1 4">Belongs to the RNase T2 family.</text>
</comment>
<dbReference type="EC" id="4.6.1.19" evidence="2"/>
<dbReference type="Pfam" id="PF00445">
    <property type="entry name" value="Ribonuclease_T2"/>
    <property type="match status" value="1"/>
</dbReference>
<dbReference type="EMBL" id="GL996527">
    <property type="protein sequence ID" value="EGV62544.1"/>
    <property type="molecule type" value="Genomic_DNA"/>
</dbReference>
<feature type="chain" id="PRO_5010833556" description="ribonuclease T2" evidence="5">
    <location>
        <begin position="18"/>
        <end position="311"/>
    </location>
</feature>
<evidence type="ECO:0000256" key="1">
    <source>
        <dbReference type="ARBA" id="ARBA00007469"/>
    </source>
</evidence>
<protein>
    <recommendedName>
        <fullName evidence="2">ribonuclease T2</fullName>
        <ecNumber evidence="2">4.6.1.19</ecNumber>
    </recommendedName>
</protein>
<reference evidence="6 7" key="1">
    <citation type="journal article" date="2011" name="Proc. Natl. Acad. Sci. U.S.A.">
        <title>Comparative genomics of xylose-fermenting fungi for enhanced biofuel production.</title>
        <authorList>
            <person name="Wohlbach D.J."/>
            <person name="Kuo A."/>
            <person name="Sato T.K."/>
            <person name="Potts K.M."/>
            <person name="Salamov A.A."/>
            <person name="LaButti K.M."/>
            <person name="Sun H."/>
            <person name="Clum A."/>
            <person name="Pangilinan J.L."/>
            <person name="Lindquist E.A."/>
            <person name="Lucas S."/>
            <person name="Lapidus A."/>
            <person name="Jin M."/>
            <person name="Gunawan C."/>
            <person name="Balan V."/>
            <person name="Dale B.E."/>
            <person name="Jeffries T.W."/>
            <person name="Zinkel R."/>
            <person name="Barry K.W."/>
            <person name="Grigoriev I.V."/>
            <person name="Gasch A.P."/>
        </authorList>
    </citation>
    <scope>NUCLEOTIDE SEQUENCE [LARGE SCALE GENOMIC DNA]</scope>
    <source>
        <strain evidence="6">ATCC 10573</strain>
        <strain evidence="7">ATCC 10573 / BCRC 21748 / CBS 615 / JCM 9827 / NBRC 10315 / NRRL Y-1498 / VKM Y-70</strain>
    </source>
</reference>
<dbReference type="InterPro" id="IPR033130">
    <property type="entry name" value="RNase_T2_His_AS_2"/>
</dbReference>
<keyword evidence="7" id="KW-1185">Reference proteome</keyword>
<dbReference type="GO" id="GO:0003723">
    <property type="term" value="F:RNA binding"/>
    <property type="evidence" value="ECO:0007669"/>
    <property type="project" value="InterPro"/>
</dbReference>
<evidence type="ECO:0000256" key="5">
    <source>
        <dbReference type="SAM" id="SignalP"/>
    </source>
</evidence>
<evidence type="ECO:0000256" key="2">
    <source>
        <dbReference type="ARBA" id="ARBA00012571"/>
    </source>
</evidence>
<evidence type="ECO:0000256" key="4">
    <source>
        <dbReference type="RuleBase" id="RU004328"/>
    </source>
</evidence>
<organism evidence="7">
    <name type="scientific">Candida tenuis (strain ATCC 10573 / BCRC 21748 / CBS 615 / JCM 9827 / NBRC 10315 / NRRL Y-1498 / VKM Y-70)</name>
    <name type="common">Yeast</name>
    <name type="synonym">Yamadazyma tenuis</name>
    <dbReference type="NCBI Taxonomy" id="590646"/>
    <lineage>
        <taxon>Eukaryota</taxon>
        <taxon>Fungi</taxon>
        <taxon>Dikarya</taxon>
        <taxon>Ascomycota</taxon>
        <taxon>Saccharomycotina</taxon>
        <taxon>Pichiomycetes</taxon>
        <taxon>Debaryomycetaceae</taxon>
        <taxon>Yamadazyma</taxon>
    </lineage>
</organism>
<dbReference type="AlphaFoldDB" id="G3BB00"/>
<dbReference type="InterPro" id="IPR036430">
    <property type="entry name" value="RNase_T2-like_sf"/>
</dbReference>
<keyword evidence="3" id="KW-0540">Nuclease</keyword>
<dbReference type="GeneID" id="18247654"/>
<keyword evidence="5" id="KW-0732">Signal</keyword>
<keyword evidence="3" id="KW-0255">Endonuclease</keyword>
<evidence type="ECO:0000256" key="3">
    <source>
        <dbReference type="ARBA" id="ARBA00022759"/>
    </source>
</evidence>
<dbReference type="GO" id="GO:0006401">
    <property type="term" value="P:RNA catabolic process"/>
    <property type="evidence" value="ECO:0007669"/>
    <property type="project" value="TreeGrafter"/>
</dbReference>
<dbReference type="HOGENOM" id="CLU_037966_1_0_1"/>
<evidence type="ECO:0000313" key="7">
    <source>
        <dbReference type="Proteomes" id="UP000000707"/>
    </source>
</evidence>
<dbReference type="GO" id="GO:0033897">
    <property type="term" value="F:ribonuclease T2 activity"/>
    <property type="evidence" value="ECO:0007669"/>
    <property type="project" value="UniProtKB-EC"/>
</dbReference>
<dbReference type="Gene3D" id="3.90.730.10">
    <property type="entry name" value="Ribonuclease T2-like"/>
    <property type="match status" value="1"/>
</dbReference>
<accession>G3BB00</accession>
<feature type="signal peptide" evidence="5">
    <location>
        <begin position="1"/>
        <end position="17"/>
    </location>
</feature>
<sequence length="311" mass="34781">MFIKPFVLLAGSLSIFAYPNPGFAAKRSDTQSCSAFMANPSSTYSCENSTTVTSNSCCFERAGLMLHTQFWDYDPDKLSSAKKRDLGYSPVHRNKKRSGAPSSSYPINKSFTIHGLWSDYCATSSGKSAGYPASCDADLAVPDSVNLSDLIANQFNKPDLYQLMKTYWVNTESSNVAGDSDEELWAHEYNKHGTCMNTVRPECFTGVYKQYDAAVEFWQKVTKVWDGLNTYEFLESASIVPTTDNTYELVDIKSALQEAFGKDVYVSCKDGALNEIWYYYHVKGSILTGDYKPVDKIGSDRCPDEVYYIPK</sequence>
<name>G3BB00_CANTC</name>
<dbReference type="InterPro" id="IPR001568">
    <property type="entry name" value="RNase_T2-like"/>
</dbReference>
<dbReference type="KEGG" id="cten:18247654"/>
<dbReference type="EMBL" id="GL996527">
    <property type="protein sequence ID" value="EGV62545.1"/>
    <property type="molecule type" value="Genomic_DNA"/>
</dbReference>
<dbReference type="OrthoDB" id="435754at2759"/>
<dbReference type="PANTHER" id="PTHR11240">
    <property type="entry name" value="RIBONUCLEASE T2"/>
    <property type="match status" value="1"/>
</dbReference>
<dbReference type="Proteomes" id="UP000000707">
    <property type="component" value="Unassembled WGS sequence"/>
</dbReference>
<evidence type="ECO:0000313" key="6">
    <source>
        <dbReference type="EMBL" id="EGV62544.1"/>
    </source>
</evidence>
<gene>
    <name evidence="6" type="ORF">CANTEDRAFT_114963</name>
</gene>